<evidence type="ECO:0000313" key="16">
    <source>
        <dbReference type="Proteomes" id="UP000037848"/>
    </source>
</evidence>
<evidence type="ECO:0000256" key="1">
    <source>
        <dbReference type="ARBA" id="ARBA00004429"/>
    </source>
</evidence>
<evidence type="ECO:0000256" key="7">
    <source>
        <dbReference type="ARBA" id="ARBA00022692"/>
    </source>
</evidence>
<sequence length="225" mass="24133">MENPYGIASLWQQSDAVIKFVGFALLAMSLASWAVIFTRLISLLKLRKAKYLIAEFWQQQDINKGIDLLAPQPPFQKLVSQGLQAKAHHQNHQAQLQGQVPLSDWLTTALKNNIDDTRESLSGGLAILASVGSTSPFIGLFGTVWGIYHALIGIGLSGSASIDKVAGPVGEALVMTAFGLAVAIPAVLGYNAISRANKAITIQMNRFASQLHAYYLTGSVQSKVG</sequence>
<feature type="transmembrane region" description="Helical" evidence="13">
    <location>
        <begin position="172"/>
        <end position="193"/>
    </location>
</feature>
<dbReference type="Pfam" id="PF01618">
    <property type="entry name" value="MotA_ExbB"/>
    <property type="match status" value="1"/>
</dbReference>
<feature type="transmembrane region" description="Helical" evidence="13">
    <location>
        <begin position="125"/>
        <end position="152"/>
    </location>
</feature>
<dbReference type="RefSeq" id="WP_054453153.1">
    <property type="nucleotide sequence ID" value="NZ_LHPH01000004.1"/>
</dbReference>
<keyword evidence="6" id="KW-0997">Cell inner membrane</keyword>
<gene>
    <name evidence="15" type="ORF">ADS77_04545</name>
</gene>
<organism evidence="15 16">
    <name type="scientific">Pseudoalteromonas porphyrae</name>
    <dbReference type="NCBI Taxonomy" id="187330"/>
    <lineage>
        <taxon>Bacteria</taxon>
        <taxon>Pseudomonadati</taxon>
        <taxon>Pseudomonadota</taxon>
        <taxon>Gammaproteobacteria</taxon>
        <taxon>Alteromonadales</taxon>
        <taxon>Pseudoalteromonadaceae</taxon>
        <taxon>Pseudoalteromonas</taxon>
    </lineage>
</organism>
<keyword evidence="8 12" id="KW-0653">Protein transport</keyword>
<evidence type="ECO:0000256" key="6">
    <source>
        <dbReference type="ARBA" id="ARBA00022519"/>
    </source>
</evidence>
<evidence type="ECO:0000259" key="14">
    <source>
        <dbReference type="Pfam" id="PF01618"/>
    </source>
</evidence>
<dbReference type="InterPro" id="IPR050790">
    <property type="entry name" value="ExbB/TolQ_transport"/>
</dbReference>
<comment type="subunit">
    <text evidence="2">The accessory proteins ExbB and ExbD seem to form a complex with TonB.</text>
</comment>
<evidence type="ECO:0000313" key="15">
    <source>
        <dbReference type="EMBL" id="KPH64554.1"/>
    </source>
</evidence>
<keyword evidence="16" id="KW-1185">Reference proteome</keyword>
<evidence type="ECO:0000256" key="4">
    <source>
        <dbReference type="ARBA" id="ARBA00022448"/>
    </source>
</evidence>
<evidence type="ECO:0000256" key="8">
    <source>
        <dbReference type="ARBA" id="ARBA00022927"/>
    </source>
</evidence>
<dbReference type="STRING" id="187330.AMS58_12390"/>
<evidence type="ECO:0000256" key="5">
    <source>
        <dbReference type="ARBA" id="ARBA00022475"/>
    </source>
</evidence>
<dbReference type="GO" id="GO:0017038">
    <property type="term" value="P:protein import"/>
    <property type="evidence" value="ECO:0007669"/>
    <property type="project" value="TreeGrafter"/>
</dbReference>
<keyword evidence="9 13" id="KW-1133">Transmembrane helix</keyword>
<evidence type="ECO:0000256" key="2">
    <source>
        <dbReference type="ARBA" id="ARBA00011471"/>
    </source>
</evidence>
<dbReference type="InterPro" id="IPR002898">
    <property type="entry name" value="MotA_ExbB_proton_chnl"/>
</dbReference>
<name>A0A0N1EMF9_9GAMM</name>
<evidence type="ECO:0000256" key="12">
    <source>
        <dbReference type="RuleBase" id="RU004057"/>
    </source>
</evidence>
<protein>
    <recommendedName>
        <fullName evidence="3">Biopolymer transport protein ExbB</fullName>
    </recommendedName>
</protein>
<dbReference type="PATRIC" id="fig|187330.3.peg.2670"/>
<dbReference type="EMBL" id="LHPH01000004">
    <property type="protein sequence ID" value="KPH64554.1"/>
    <property type="molecule type" value="Genomic_DNA"/>
</dbReference>
<keyword evidence="4 12" id="KW-0813">Transport</keyword>
<comment type="function">
    <text evidence="11">Involved in the TonB-dependent energy-dependent transport of various receptor-bound substrates. Protects ExbD from proteolytic degradation and functionally stabilizes TonB.</text>
</comment>
<dbReference type="Proteomes" id="UP000037848">
    <property type="component" value="Unassembled WGS sequence"/>
</dbReference>
<feature type="transmembrane region" description="Helical" evidence="13">
    <location>
        <begin position="20"/>
        <end position="41"/>
    </location>
</feature>
<dbReference type="GO" id="GO:0005886">
    <property type="term" value="C:plasma membrane"/>
    <property type="evidence" value="ECO:0007669"/>
    <property type="project" value="UniProtKB-SubCell"/>
</dbReference>
<reference evidence="15 16" key="1">
    <citation type="submission" date="2015-08" db="EMBL/GenBank/DDBJ databases">
        <title>Draft Genome Sequence of Pseudoalteromonas porphyrae UCD-SED14.</title>
        <authorList>
            <person name="Coil D.A."/>
            <person name="Jospin G."/>
            <person name="Lee R.D."/>
            <person name="Eisen J.A."/>
        </authorList>
    </citation>
    <scope>NUCLEOTIDE SEQUENCE [LARGE SCALE GENOMIC DNA]</scope>
    <source>
        <strain evidence="15 16">UCD-SED14</strain>
    </source>
</reference>
<evidence type="ECO:0000256" key="13">
    <source>
        <dbReference type="SAM" id="Phobius"/>
    </source>
</evidence>
<keyword evidence="10 13" id="KW-0472">Membrane</keyword>
<evidence type="ECO:0000256" key="10">
    <source>
        <dbReference type="ARBA" id="ARBA00023136"/>
    </source>
</evidence>
<proteinExistence type="inferred from homology"/>
<evidence type="ECO:0000256" key="3">
    <source>
        <dbReference type="ARBA" id="ARBA00022093"/>
    </source>
</evidence>
<feature type="domain" description="MotA/TolQ/ExbB proton channel" evidence="14">
    <location>
        <begin position="98"/>
        <end position="205"/>
    </location>
</feature>
<comment type="similarity">
    <text evidence="12">Belongs to the exbB/tolQ family.</text>
</comment>
<keyword evidence="7 13" id="KW-0812">Transmembrane</keyword>
<accession>A0A0N1EMF9</accession>
<evidence type="ECO:0000256" key="9">
    <source>
        <dbReference type="ARBA" id="ARBA00022989"/>
    </source>
</evidence>
<dbReference type="PANTHER" id="PTHR30625">
    <property type="entry name" value="PROTEIN TOLQ"/>
    <property type="match status" value="1"/>
</dbReference>
<dbReference type="AlphaFoldDB" id="A0A0N1EMF9"/>
<comment type="caution">
    <text evidence="15">The sequence shown here is derived from an EMBL/GenBank/DDBJ whole genome shotgun (WGS) entry which is preliminary data.</text>
</comment>
<keyword evidence="5" id="KW-1003">Cell membrane</keyword>
<dbReference type="OrthoDB" id="9805133at2"/>
<comment type="subcellular location">
    <subcellularLocation>
        <location evidence="1">Cell inner membrane</location>
        <topology evidence="1">Multi-pass membrane protein</topology>
    </subcellularLocation>
    <subcellularLocation>
        <location evidence="12">Membrane</location>
        <topology evidence="12">Multi-pass membrane protein</topology>
    </subcellularLocation>
</comment>
<evidence type="ECO:0000256" key="11">
    <source>
        <dbReference type="ARBA" id="ARBA00024816"/>
    </source>
</evidence>
<dbReference type="PANTHER" id="PTHR30625:SF14">
    <property type="entry name" value="BIOPOLYMER TRANSPORT PROTEIN EXBB"/>
    <property type="match status" value="1"/>
</dbReference>